<dbReference type="GO" id="GO:0006508">
    <property type="term" value="P:proteolysis"/>
    <property type="evidence" value="ECO:0007669"/>
    <property type="project" value="InterPro"/>
</dbReference>
<accession>A0A7S0JK37</accession>
<dbReference type="PROSITE" id="PS52034">
    <property type="entry name" value="PEPTIDASE_M32"/>
    <property type="match status" value="1"/>
</dbReference>
<dbReference type="SUPFAM" id="SSF55486">
    <property type="entry name" value="Metalloproteases ('zincins'), catalytic domain"/>
    <property type="match status" value="1"/>
</dbReference>
<reference evidence="2" key="1">
    <citation type="submission" date="2021-01" db="EMBL/GenBank/DDBJ databases">
        <authorList>
            <person name="Corre E."/>
            <person name="Pelletier E."/>
            <person name="Niang G."/>
            <person name="Scheremetjew M."/>
            <person name="Finn R."/>
            <person name="Kale V."/>
            <person name="Holt S."/>
            <person name="Cochrane G."/>
            <person name="Meng A."/>
            <person name="Brown T."/>
            <person name="Cohen L."/>
        </authorList>
    </citation>
    <scope>NUCLEOTIDE SEQUENCE</scope>
    <source>
        <strain evidence="2">RCC1130</strain>
    </source>
</reference>
<dbReference type="CDD" id="cd06460">
    <property type="entry name" value="M32_Taq"/>
    <property type="match status" value="1"/>
</dbReference>
<gene>
    <name evidence="2" type="ORF">CLEP1334_LOCUS29569</name>
</gene>
<dbReference type="InterPro" id="IPR001333">
    <property type="entry name" value="Peptidase_M32_Taq"/>
</dbReference>
<feature type="active site" description="Proton donor/acceptor" evidence="1">
    <location>
        <position position="306"/>
    </location>
</feature>
<organism evidence="2">
    <name type="scientific">Calcidiscus leptoporus</name>
    <dbReference type="NCBI Taxonomy" id="127549"/>
    <lineage>
        <taxon>Eukaryota</taxon>
        <taxon>Haptista</taxon>
        <taxon>Haptophyta</taxon>
        <taxon>Prymnesiophyceae</taxon>
        <taxon>Coccolithales</taxon>
        <taxon>Calcidiscaceae</taxon>
        <taxon>Calcidiscus</taxon>
    </lineage>
</organism>
<dbReference type="PANTHER" id="PTHR34217:SF1">
    <property type="entry name" value="CARBOXYPEPTIDASE 1"/>
    <property type="match status" value="1"/>
</dbReference>
<dbReference type="EMBL" id="HBER01059189">
    <property type="protein sequence ID" value="CAD8554278.1"/>
    <property type="molecule type" value="Transcribed_RNA"/>
</dbReference>
<dbReference type="Gene3D" id="1.10.1370.30">
    <property type="match status" value="1"/>
</dbReference>
<evidence type="ECO:0000313" key="2">
    <source>
        <dbReference type="EMBL" id="CAD8554278.1"/>
    </source>
</evidence>
<evidence type="ECO:0000256" key="1">
    <source>
        <dbReference type="PIRSR" id="PIRSR006615-2"/>
    </source>
</evidence>
<dbReference type="PIRSF" id="PIRSF006615">
    <property type="entry name" value="Zn_crbxpep_Taq"/>
    <property type="match status" value="1"/>
</dbReference>
<dbReference type="AlphaFoldDB" id="A0A7S0JK37"/>
<dbReference type="GO" id="GO:0004181">
    <property type="term" value="F:metallocarboxypeptidase activity"/>
    <property type="evidence" value="ECO:0007669"/>
    <property type="project" value="InterPro"/>
</dbReference>
<dbReference type="PRINTS" id="PR00998">
    <property type="entry name" value="CRBOXYPTASET"/>
</dbReference>
<dbReference type="PANTHER" id="PTHR34217">
    <property type="entry name" value="METAL-DEPENDENT CARBOXYPEPTIDASE"/>
    <property type="match status" value="1"/>
</dbReference>
<protein>
    <recommendedName>
        <fullName evidence="3">Carboxypeptidase Taq</fullName>
    </recommendedName>
</protein>
<dbReference type="Pfam" id="PF02074">
    <property type="entry name" value="Peptidase_M32"/>
    <property type="match status" value="1"/>
</dbReference>
<evidence type="ECO:0008006" key="3">
    <source>
        <dbReference type="Google" id="ProtNLM"/>
    </source>
</evidence>
<sequence length="545" mass="60466">MLQRLASRRLAVAAGATLAAGAGARSSVITSCDSESSYSKLKSLLREVSALSEVQSILGYDEQVFMPDGAAASRAAQKGALAKILHDKSTGSEMKEAIEGVRGREADFDDPQIRANIRDAVDSYDKEARKSSALAQREAQLASEANQAWAAARKASDFSLFAEKLTEMFELKKEVVAITRPALKDEPYDGALDEFERGMRAERLDEIFAELRAGLVPLLEAINAKKRANPSIDALHPALEYGKQWGMDAQAKLSREVAARMGYSFANGRLDVSTHPFTSPAGPRDVRITTRYSANWAEGFGATIHETGHALYEQGRNCGEEGLGLPCSQPLSMGVHESQSLLWERMVLQSKEFWQFAAPLFHERFEFTKTASPDDFYKTYNRVAPGCIRVEADECTYPLHVILRYDIERKLFRGEMAVSDVPQYWVTRMKDDLGVDVPDDAQGCLQDIHWSFGAVGYFPSYTLGAMMAVQIFNAAKADLGDAELKGQIARGEFKPLREWLRRKVHEVGSVHASPDELLMSIAGEPVSPRPFLEYLTHKYSELYEL</sequence>
<name>A0A7S0JK37_9EUKA</name>
<proteinExistence type="predicted"/>